<keyword evidence="2" id="KW-1185">Reference proteome</keyword>
<protein>
    <submittedName>
        <fullName evidence="1">Uncharacterized protein</fullName>
    </submittedName>
</protein>
<accession>A0AAD2D1J4</accession>
<gene>
    <name evidence="1" type="ORF">ECRASSUSDP1_LOCUS18865</name>
</gene>
<evidence type="ECO:0000313" key="2">
    <source>
        <dbReference type="Proteomes" id="UP001295684"/>
    </source>
</evidence>
<name>A0AAD2D1J4_EUPCR</name>
<dbReference type="AlphaFoldDB" id="A0AAD2D1J4"/>
<comment type="caution">
    <text evidence="1">The sequence shown here is derived from an EMBL/GenBank/DDBJ whole genome shotgun (WGS) entry which is preliminary data.</text>
</comment>
<dbReference type="EMBL" id="CAMPGE010019122">
    <property type="protein sequence ID" value="CAI2377479.1"/>
    <property type="molecule type" value="Genomic_DNA"/>
</dbReference>
<dbReference type="Proteomes" id="UP001295684">
    <property type="component" value="Unassembled WGS sequence"/>
</dbReference>
<organism evidence="1 2">
    <name type="scientific">Euplotes crassus</name>
    <dbReference type="NCBI Taxonomy" id="5936"/>
    <lineage>
        <taxon>Eukaryota</taxon>
        <taxon>Sar</taxon>
        <taxon>Alveolata</taxon>
        <taxon>Ciliophora</taxon>
        <taxon>Intramacronucleata</taxon>
        <taxon>Spirotrichea</taxon>
        <taxon>Hypotrichia</taxon>
        <taxon>Euplotida</taxon>
        <taxon>Euplotidae</taxon>
        <taxon>Moneuplotes</taxon>
    </lineage>
</organism>
<evidence type="ECO:0000313" key="1">
    <source>
        <dbReference type="EMBL" id="CAI2377479.1"/>
    </source>
</evidence>
<sequence>MTVKCPGWDYVRKLGDGGYSEGIYEIISQDQNLSGAMKVVSLYKIPSAKLSELQQFRVRKCKIESRTRNTHQT</sequence>
<reference evidence="1" key="1">
    <citation type="submission" date="2023-07" db="EMBL/GenBank/DDBJ databases">
        <authorList>
            <consortium name="AG Swart"/>
            <person name="Singh M."/>
            <person name="Singh A."/>
            <person name="Seah K."/>
            <person name="Emmerich C."/>
        </authorList>
    </citation>
    <scope>NUCLEOTIDE SEQUENCE</scope>
    <source>
        <strain evidence="1">DP1</strain>
    </source>
</reference>
<proteinExistence type="predicted"/>